<proteinExistence type="predicted"/>
<protein>
    <submittedName>
        <fullName evidence="2">Uncharacterized protein</fullName>
    </submittedName>
</protein>
<evidence type="ECO:0000313" key="1">
    <source>
        <dbReference type="Proteomes" id="UP000887566"/>
    </source>
</evidence>
<keyword evidence="1" id="KW-1185">Reference proteome</keyword>
<name>A0A914WJR1_9BILA</name>
<accession>A0A914WJR1</accession>
<dbReference type="Proteomes" id="UP000887566">
    <property type="component" value="Unplaced"/>
</dbReference>
<reference evidence="2" key="1">
    <citation type="submission" date="2022-11" db="UniProtKB">
        <authorList>
            <consortium name="WormBaseParasite"/>
        </authorList>
    </citation>
    <scope>IDENTIFICATION</scope>
</reference>
<dbReference type="WBParaSite" id="PSAMB.scaffold4061size15821.g23410.t1">
    <property type="protein sequence ID" value="PSAMB.scaffold4061size15821.g23410.t1"/>
    <property type="gene ID" value="PSAMB.scaffold4061size15821.g23410"/>
</dbReference>
<organism evidence="1 2">
    <name type="scientific">Plectus sambesii</name>
    <dbReference type="NCBI Taxonomy" id="2011161"/>
    <lineage>
        <taxon>Eukaryota</taxon>
        <taxon>Metazoa</taxon>
        <taxon>Ecdysozoa</taxon>
        <taxon>Nematoda</taxon>
        <taxon>Chromadorea</taxon>
        <taxon>Plectida</taxon>
        <taxon>Plectina</taxon>
        <taxon>Plectoidea</taxon>
        <taxon>Plectidae</taxon>
        <taxon>Plectus</taxon>
    </lineage>
</organism>
<dbReference type="AlphaFoldDB" id="A0A914WJR1"/>
<evidence type="ECO:0000313" key="2">
    <source>
        <dbReference type="WBParaSite" id="PSAMB.scaffold4061size15821.g23410.t1"/>
    </source>
</evidence>
<sequence>MAVSTDQRIDSRILRFAHTDQSLCWFTLLPDRTGIFCRNQSSSKYSVLNPDTLVAKQNLSVDNSWIRKPVSRNLPDGGACFIIPGFETVEINSVLGGRRTVLIELIWSRGTTTAYVKTSSVDFKRSEVTTINQLELPVSNSIENWSFDLMKDNGCKDHFFCIFYWQKYRKTALSLARVSVTSKSGDVKCEAIANERLVGECGWSTGGAFITGGNVYLLNDGGKIDRMLQHSFDGTRTTLLTLKSYLGEYPFDGYTIQSWFEDCFIAFFRPNNMPGRVWALDVAACQWLDLGVIIADHLPCGHNKLEISKEGKAYLLAMCASRCSEKAHVYTFNIKYRLADARAKIRIELPPPASAAAPPPYSSDEVESTRF</sequence>